<organism evidence="2 3">
    <name type="scientific">Marinitoga aeolica</name>
    <dbReference type="NCBI Taxonomy" id="2809031"/>
    <lineage>
        <taxon>Bacteria</taxon>
        <taxon>Thermotogati</taxon>
        <taxon>Thermotogota</taxon>
        <taxon>Thermotogae</taxon>
        <taxon>Petrotogales</taxon>
        <taxon>Petrotogaceae</taxon>
        <taxon>Marinitoga</taxon>
    </lineage>
</organism>
<evidence type="ECO:0000313" key="2">
    <source>
        <dbReference type="EMBL" id="WGS64542.1"/>
    </source>
</evidence>
<keyword evidence="3" id="KW-1185">Reference proteome</keyword>
<proteinExistence type="predicted"/>
<sequence>MQNKSNYYLKLGNKYLGLNNVELAIKNYLLALNENSENPLIYHNLGVCYLLKNDSKSALENFKKCIENGFETEETYYYYLKALFDSGNYDECLKIKVNEKFFIDMSLIKIKAAMKINKYNYAKNIVETLKMSGFSSQELNLMERIINSKNI</sequence>
<dbReference type="RefSeq" id="WP_280998280.1">
    <property type="nucleotide sequence ID" value="NZ_CP069362.1"/>
</dbReference>
<keyword evidence="1" id="KW-0802">TPR repeat</keyword>
<dbReference type="PROSITE" id="PS50005">
    <property type="entry name" value="TPR"/>
    <property type="match status" value="1"/>
</dbReference>
<dbReference type="Pfam" id="PF13181">
    <property type="entry name" value="TPR_8"/>
    <property type="match status" value="1"/>
</dbReference>
<evidence type="ECO:0000313" key="3">
    <source>
        <dbReference type="Proteomes" id="UP001232493"/>
    </source>
</evidence>
<feature type="repeat" description="TPR" evidence="1">
    <location>
        <begin position="5"/>
        <end position="38"/>
    </location>
</feature>
<dbReference type="InterPro" id="IPR019734">
    <property type="entry name" value="TPR_rpt"/>
</dbReference>
<gene>
    <name evidence="2" type="ORF">JRV97_09215</name>
</gene>
<dbReference type="Gene3D" id="1.25.40.10">
    <property type="entry name" value="Tetratricopeptide repeat domain"/>
    <property type="match status" value="1"/>
</dbReference>
<name>A0ABY8PPJ3_9BACT</name>
<evidence type="ECO:0008006" key="4">
    <source>
        <dbReference type="Google" id="ProtNLM"/>
    </source>
</evidence>
<dbReference type="InterPro" id="IPR011990">
    <property type="entry name" value="TPR-like_helical_dom_sf"/>
</dbReference>
<accession>A0ABY8PPJ3</accession>
<protein>
    <recommendedName>
        <fullName evidence="4">Tetratricopeptide repeat protein</fullName>
    </recommendedName>
</protein>
<dbReference type="SMART" id="SM00028">
    <property type="entry name" value="TPR"/>
    <property type="match status" value="2"/>
</dbReference>
<reference evidence="2 3" key="1">
    <citation type="submission" date="2021-02" db="EMBL/GenBank/DDBJ databases">
        <title>Characterization of Marinitoga sp. nov. str. BP5-C20A.</title>
        <authorList>
            <person name="Erauso G."/>
            <person name="Postec A."/>
        </authorList>
    </citation>
    <scope>NUCLEOTIDE SEQUENCE [LARGE SCALE GENOMIC DNA]</scope>
    <source>
        <strain evidence="2 3">BP5-C20A</strain>
    </source>
</reference>
<dbReference type="Proteomes" id="UP001232493">
    <property type="component" value="Chromosome"/>
</dbReference>
<dbReference type="SUPFAM" id="SSF48452">
    <property type="entry name" value="TPR-like"/>
    <property type="match status" value="1"/>
</dbReference>
<dbReference type="EMBL" id="CP069362">
    <property type="protein sequence ID" value="WGS64542.1"/>
    <property type="molecule type" value="Genomic_DNA"/>
</dbReference>
<evidence type="ECO:0000256" key="1">
    <source>
        <dbReference type="PROSITE-ProRule" id="PRU00339"/>
    </source>
</evidence>